<dbReference type="PANTHER" id="PTHR34825:SF1">
    <property type="entry name" value="AAA-ATPASE-LIKE DOMAIN-CONTAINING PROTEIN"/>
    <property type="match status" value="1"/>
</dbReference>
<dbReference type="InterPro" id="IPR018631">
    <property type="entry name" value="AAA-ATPase-like_dom"/>
</dbReference>
<protein>
    <recommendedName>
        <fullName evidence="1">AAA-ATPase-like domain-containing protein</fullName>
    </recommendedName>
</protein>
<evidence type="ECO:0000313" key="3">
    <source>
        <dbReference type="Proteomes" id="UP001152759"/>
    </source>
</evidence>
<accession>A0A9P0F288</accession>
<dbReference type="InterPro" id="IPR027417">
    <property type="entry name" value="P-loop_NTPase"/>
</dbReference>
<reference evidence="2" key="1">
    <citation type="submission" date="2021-12" db="EMBL/GenBank/DDBJ databases">
        <authorList>
            <person name="King R."/>
        </authorList>
    </citation>
    <scope>NUCLEOTIDE SEQUENCE</scope>
</reference>
<dbReference type="PANTHER" id="PTHR34825">
    <property type="entry name" value="CONSERVED PROTEIN, WITH A WEAK D-GALACTARATE DEHYDRATASE/ALTRONATE HYDROLASE DOMAIN"/>
    <property type="match status" value="1"/>
</dbReference>
<dbReference type="AlphaFoldDB" id="A0A9P0F288"/>
<name>A0A9P0F288_BEMTA</name>
<dbReference type="EMBL" id="OU963865">
    <property type="protein sequence ID" value="CAH0388869.1"/>
    <property type="molecule type" value="Genomic_DNA"/>
</dbReference>
<keyword evidence="3" id="KW-1185">Reference proteome</keyword>
<dbReference type="Proteomes" id="UP001152759">
    <property type="component" value="Chromosome 4"/>
</dbReference>
<evidence type="ECO:0000313" key="2">
    <source>
        <dbReference type="EMBL" id="CAH0388869.1"/>
    </source>
</evidence>
<sequence>MRHAARSFSKGGFRLPDGNIAPTSFFGEIRSSKTFVDKTLWLKEFLGLPSKHVYLTAPLRFGKTTNLKMMEEFFSITNNEAQARKIFEGTEIHTKEKAFFNAHFRKYPVVYINFRPLLATTDRDSFRRHICQIVSDIRNNTDPTLFNLTAEEKIAEAKNFSYDCVSEFRFDRVTIDYTAAVYLHYLQRIIILIDEIDALTRAILKYNIVEQDGAVLDFRVILEKWVEGNEHIEKSFSVGSVSTDRLAHVDPYPACIERVAFNDNEKYAKNFGLTEREVENLLEKFDLAECLPRFTSYYDGYAVTNSSIHVYNTISSLEFVKKRKFAPYWAEYIEPLKDDFLGLISRPGIGSLVEKAIFRDMNDLPKFARLNNTIGNDIFHAIRGNVTECEKDVVAAGDIFLNFLKESGYVRMVTEDGFLATNQDAAYALGTTLARDSNYYQNSRNISSAAKMKLVKAVKNLALSEETMIELAAAIHGLFHPACPLVTKERVSFVGPIFTILAYEDPEAFEAVLTPLHVGVQPNKPDLVLVRKNAVAFVVTLKWGESAREFSEAAMASDYEGVFEHDWKGLKIESTIFVGINLDALCQVSISYGKKGMTRDEFKQVRNV</sequence>
<proteinExistence type="predicted"/>
<dbReference type="Gene3D" id="3.40.50.300">
    <property type="entry name" value="P-loop containing nucleotide triphosphate hydrolases"/>
    <property type="match status" value="1"/>
</dbReference>
<organism evidence="2 3">
    <name type="scientific">Bemisia tabaci</name>
    <name type="common">Sweetpotato whitefly</name>
    <name type="synonym">Aleurodes tabaci</name>
    <dbReference type="NCBI Taxonomy" id="7038"/>
    <lineage>
        <taxon>Eukaryota</taxon>
        <taxon>Metazoa</taxon>
        <taxon>Ecdysozoa</taxon>
        <taxon>Arthropoda</taxon>
        <taxon>Hexapoda</taxon>
        <taxon>Insecta</taxon>
        <taxon>Pterygota</taxon>
        <taxon>Neoptera</taxon>
        <taxon>Paraneoptera</taxon>
        <taxon>Hemiptera</taxon>
        <taxon>Sternorrhyncha</taxon>
        <taxon>Aleyrodoidea</taxon>
        <taxon>Aleyrodidae</taxon>
        <taxon>Aleyrodinae</taxon>
        <taxon>Bemisia</taxon>
    </lineage>
</organism>
<dbReference type="Pfam" id="PF09820">
    <property type="entry name" value="AAA-ATPase_like"/>
    <property type="match status" value="1"/>
</dbReference>
<evidence type="ECO:0000259" key="1">
    <source>
        <dbReference type="Pfam" id="PF09820"/>
    </source>
</evidence>
<dbReference type="SUPFAM" id="SSF52540">
    <property type="entry name" value="P-loop containing nucleoside triphosphate hydrolases"/>
    <property type="match status" value="1"/>
</dbReference>
<gene>
    <name evidence="2" type="ORF">BEMITA_LOCUS7754</name>
</gene>
<feature type="domain" description="AAA-ATPase-like" evidence="1">
    <location>
        <begin position="26"/>
        <end position="210"/>
    </location>
</feature>